<sequence>MSENTNECVIEWIPGRDYVGLTAKNGSTWKNRCEELEKEFPDDVKIIARNNDGSIFAHLPYSYIKINPPRKYSDETKKKAAERLNKMRAEKSNTAEENPFCL</sequence>
<feature type="region of interest" description="Disordered" evidence="1">
    <location>
        <begin position="72"/>
        <end position="102"/>
    </location>
</feature>
<evidence type="ECO:0000256" key="1">
    <source>
        <dbReference type="SAM" id="MobiDB-lite"/>
    </source>
</evidence>
<protein>
    <submittedName>
        <fullName evidence="2">Uncharacterized protein</fullName>
    </submittedName>
</protein>
<name>A0A8S5R9S4_9VIRU</name>
<evidence type="ECO:0000313" key="2">
    <source>
        <dbReference type="EMBL" id="DAE27898.1"/>
    </source>
</evidence>
<reference evidence="2" key="1">
    <citation type="journal article" date="2021" name="Proc. Natl. Acad. Sci. U.S.A.">
        <title>A Catalog of Tens of Thousands of Viruses from Human Metagenomes Reveals Hidden Associations with Chronic Diseases.</title>
        <authorList>
            <person name="Tisza M.J."/>
            <person name="Buck C.B."/>
        </authorList>
    </citation>
    <scope>NUCLEOTIDE SEQUENCE</scope>
    <source>
        <strain evidence="2">CtDYl1</strain>
    </source>
</reference>
<accession>A0A8S5R9S4</accession>
<proteinExistence type="predicted"/>
<dbReference type="EMBL" id="BK015846">
    <property type="protein sequence ID" value="DAE27898.1"/>
    <property type="molecule type" value="Genomic_DNA"/>
</dbReference>
<organism evidence="2">
    <name type="scientific">virus sp. ctDYl1</name>
    <dbReference type="NCBI Taxonomy" id="2826795"/>
    <lineage>
        <taxon>Viruses</taxon>
    </lineage>
</organism>
<feature type="compositionally biased region" description="Basic and acidic residues" evidence="1">
    <location>
        <begin position="72"/>
        <end position="94"/>
    </location>
</feature>